<dbReference type="Proteomes" id="UP000615446">
    <property type="component" value="Unassembled WGS sequence"/>
</dbReference>
<protein>
    <submittedName>
        <fullName evidence="1">Uncharacterized protein</fullName>
    </submittedName>
</protein>
<proteinExistence type="predicted"/>
<reference evidence="1" key="1">
    <citation type="submission" date="2019-10" db="EMBL/GenBank/DDBJ databases">
        <title>Conservation and host-specific expression of non-tandemly repeated heterogenous ribosome RNA gene in arbuscular mycorrhizal fungi.</title>
        <authorList>
            <person name="Maeda T."/>
            <person name="Kobayashi Y."/>
            <person name="Nakagawa T."/>
            <person name="Ezawa T."/>
            <person name="Yamaguchi K."/>
            <person name="Bino T."/>
            <person name="Nishimoto Y."/>
            <person name="Shigenobu S."/>
            <person name="Kawaguchi M."/>
        </authorList>
    </citation>
    <scope>NUCLEOTIDE SEQUENCE</scope>
    <source>
        <strain evidence="1">HR1</strain>
    </source>
</reference>
<gene>
    <name evidence="1" type="ORF">RCL2_002660000</name>
</gene>
<name>A0A8H3R1M3_9GLOM</name>
<evidence type="ECO:0000313" key="1">
    <source>
        <dbReference type="EMBL" id="GET00129.1"/>
    </source>
</evidence>
<dbReference type="EMBL" id="BLAL01000285">
    <property type="protein sequence ID" value="GET00129.1"/>
    <property type="molecule type" value="Genomic_DNA"/>
</dbReference>
<dbReference type="AlphaFoldDB" id="A0A8H3R1M3"/>
<organism evidence="1 2">
    <name type="scientific">Rhizophagus clarus</name>
    <dbReference type="NCBI Taxonomy" id="94130"/>
    <lineage>
        <taxon>Eukaryota</taxon>
        <taxon>Fungi</taxon>
        <taxon>Fungi incertae sedis</taxon>
        <taxon>Mucoromycota</taxon>
        <taxon>Glomeromycotina</taxon>
        <taxon>Glomeromycetes</taxon>
        <taxon>Glomerales</taxon>
        <taxon>Glomeraceae</taxon>
        <taxon>Rhizophagus</taxon>
    </lineage>
</organism>
<comment type="caution">
    <text evidence="1">The sequence shown here is derived from an EMBL/GenBank/DDBJ whole genome shotgun (WGS) entry which is preliminary data.</text>
</comment>
<evidence type="ECO:0000313" key="2">
    <source>
        <dbReference type="Proteomes" id="UP000615446"/>
    </source>
</evidence>
<sequence length="98" mass="11042">MWTDDKVRILINERKEGNKHYHSLGTSYTGWQASEQFHGIVKDCQLMELSFNGDWRERQMRNGERISITMITATMSTTVTKAITAATTAATSAVVTSE</sequence>
<accession>A0A8H3R1M3</accession>
<dbReference type="OrthoDB" id="2436117at2759"/>